<dbReference type="InterPro" id="IPR032179">
    <property type="entry name" value="Cry22Aa_Ig-like"/>
</dbReference>
<gene>
    <name evidence="2" type="ORF">H9757_11360</name>
</gene>
<feature type="domain" description="Pesticidal crystal protein Cry22Aa Ig-like" evidence="1">
    <location>
        <begin position="57"/>
        <end position="107"/>
    </location>
</feature>
<dbReference type="Gene3D" id="2.60.40.10">
    <property type="entry name" value="Immunoglobulins"/>
    <property type="match status" value="3"/>
</dbReference>
<protein>
    <recommendedName>
        <fullName evidence="1">Pesticidal crystal protein Cry22Aa Ig-like domain-containing protein</fullName>
    </recommendedName>
</protein>
<dbReference type="InterPro" id="IPR013783">
    <property type="entry name" value="Ig-like_fold"/>
</dbReference>
<dbReference type="AlphaFoldDB" id="A0A9D2NZ03"/>
<proteinExistence type="predicted"/>
<dbReference type="EMBL" id="DWWK01000188">
    <property type="protein sequence ID" value="HJC39639.1"/>
    <property type="molecule type" value="Genomic_DNA"/>
</dbReference>
<sequence length="287" mass="30494">MRRIRLAVVGIFVLSLIAFIVFNIVNRVTTDSTPPVITSESDTVTVSVAAEESELLAGLTAADDEDGDLTGEIMISSMSNFTEPGKRTISYVVFDASNNASTLTRNLEYTDYTAPQIKLTQPLRYSLNEMEDASLTENMSVQDCLDGDITQQIRATFNDGSYIAMAGEYGITVQVSNSAGDTCSVPLTVTVTDPAEESGKYYPMLSDYIVYAPVGGYVDLTSLLIGLENSSTQYLFADANPSAPGGIESVAIGGAIDYNTPGTYTVDYQFTSASGATGTTKLAVVVG</sequence>
<dbReference type="Proteomes" id="UP000823894">
    <property type="component" value="Unassembled WGS sequence"/>
</dbReference>
<comment type="caution">
    <text evidence="2">The sequence shown here is derived from an EMBL/GenBank/DDBJ whole genome shotgun (WGS) entry which is preliminary data.</text>
</comment>
<organism evidence="2 3">
    <name type="scientific">Candidatus Mediterraneibacter faecigallinarum</name>
    <dbReference type="NCBI Taxonomy" id="2838669"/>
    <lineage>
        <taxon>Bacteria</taxon>
        <taxon>Bacillati</taxon>
        <taxon>Bacillota</taxon>
        <taxon>Clostridia</taxon>
        <taxon>Lachnospirales</taxon>
        <taxon>Lachnospiraceae</taxon>
        <taxon>Mediterraneibacter</taxon>
    </lineage>
</organism>
<name>A0A9D2NZ03_9FIRM</name>
<evidence type="ECO:0000313" key="2">
    <source>
        <dbReference type="EMBL" id="HJC39639.1"/>
    </source>
</evidence>
<evidence type="ECO:0000313" key="3">
    <source>
        <dbReference type="Proteomes" id="UP000823894"/>
    </source>
</evidence>
<accession>A0A9D2NZ03</accession>
<dbReference type="Pfam" id="PF16403">
    <property type="entry name" value="Bact_surface_Ig-like"/>
    <property type="match status" value="1"/>
</dbReference>
<reference evidence="2" key="2">
    <citation type="submission" date="2021-04" db="EMBL/GenBank/DDBJ databases">
        <authorList>
            <person name="Gilroy R."/>
        </authorList>
    </citation>
    <scope>NUCLEOTIDE SEQUENCE</scope>
    <source>
        <strain evidence="2">ChiGjej1B1-1692</strain>
    </source>
</reference>
<reference evidence="2" key="1">
    <citation type="journal article" date="2021" name="PeerJ">
        <title>Extensive microbial diversity within the chicken gut microbiome revealed by metagenomics and culture.</title>
        <authorList>
            <person name="Gilroy R."/>
            <person name="Ravi A."/>
            <person name="Getino M."/>
            <person name="Pursley I."/>
            <person name="Horton D.L."/>
            <person name="Alikhan N.F."/>
            <person name="Baker D."/>
            <person name="Gharbi K."/>
            <person name="Hall N."/>
            <person name="Watson M."/>
            <person name="Adriaenssens E.M."/>
            <person name="Foster-Nyarko E."/>
            <person name="Jarju S."/>
            <person name="Secka A."/>
            <person name="Antonio M."/>
            <person name="Oren A."/>
            <person name="Chaudhuri R.R."/>
            <person name="La Ragione R."/>
            <person name="Hildebrand F."/>
            <person name="Pallen M.J."/>
        </authorList>
    </citation>
    <scope>NUCLEOTIDE SEQUENCE</scope>
    <source>
        <strain evidence="2">ChiGjej1B1-1692</strain>
    </source>
</reference>
<evidence type="ECO:0000259" key="1">
    <source>
        <dbReference type="Pfam" id="PF16403"/>
    </source>
</evidence>